<reference evidence="10" key="1">
    <citation type="submission" date="2018-08" db="EMBL/GenBank/DDBJ databases">
        <authorList>
            <person name="Rossello M."/>
        </authorList>
    </citation>
    <scope>NUCLEOTIDE SEQUENCE [LARGE SCALE GENOMIC DNA]</scope>
    <source>
        <strain evidence="10">cv. Chinese Spring</strain>
    </source>
</reference>
<dbReference type="GO" id="GO:0005886">
    <property type="term" value="C:plasma membrane"/>
    <property type="evidence" value="ECO:0007669"/>
    <property type="project" value="UniProtKB-SubCell"/>
</dbReference>
<evidence type="ECO:0000259" key="9">
    <source>
        <dbReference type="Pfam" id="PF04535"/>
    </source>
</evidence>
<dbReference type="Gramene" id="TraesCS2B02G089500.1">
    <property type="protein sequence ID" value="TraesCS2B02G089500.1"/>
    <property type="gene ID" value="TraesCS2B02G089500"/>
</dbReference>
<dbReference type="GeneID" id="123040402"/>
<keyword evidence="6 8" id="KW-1133">Transmembrane helix</keyword>
<keyword evidence="7 8" id="KW-0472">Membrane</keyword>
<reference evidence="10" key="2">
    <citation type="submission" date="2018-10" db="UniProtKB">
        <authorList>
            <consortium name="EnsemblPlants"/>
        </authorList>
    </citation>
    <scope>IDENTIFICATION</scope>
</reference>
<dbReference type="OrthoDB" id="828022at2759"/>
<evidence type="ECO:0000256" key="2">
    <source>
        <dbReference type="ARBA" id="ARBA00007651"/>
    </source>
</evidence>
<feature type="domain" description="Casparian strip membrane protein" evidence="9">
    <location>
        <begin position="55"/>
        <end position="182"/>
    </location>
</feature>
<dbReference type="GO" id="GO:0016020">
    <property type="term" value="C:membrane"/>
    <property type="evidence" value="ECO:0000318"/>
    <property type="project" value="GO_Central"/>
</dbReference>
<evidence type="ECO:0000313" key="10">
    <source>
        <dbReference type="EnsemblPlants" id="TraesCS2B02G089500.1"/>
    </source>
</evidence>
<evidence type="ECO:0000256" key="6">
    <source>
        <dbReference type="ARBA" id="ARBA00022989"/>
    </source>
</evidence>
<dbReference type="AlphaFoldDB" id="A0A3B6C1P4"/>
<keyword evidence="5 8" id="KW-0812">Transmembrane</keyword>
<protein>
    <recommendedName>
        <fullName evidence="8">CASP-like protein</fullName>
    </recommendedName>
</protein>
<keyword evidence="11" id="KW-1185">Reference proteome</keyword>
<evidence type="ECO:0000256" key="3">
    <source>
        <dbReference type="ARBA" id="ARBA00011489"/>
    </source>
</evidence>
<dbReference type="EnsemblPlants" id="TraesCS2B02G089500.1">
    <property type="protein sequence ID" value="TraesCS2B02G089500.1"/>
    <property type="gene ID" value="TraesCS2B02G089500"/>
</dbReference>
<comment type="subcellular location">
    <subcellularLocation>
        <location evidence="1 8">Cell membrane</location>
        <topology evidence="1 8">Multi-pass membrane protein</topology>
    </subcellularLocation>
</comment>
<evidence type="ECO:0000256" key="8">
    <source>
        <dbReference type="RuleBase" id="RU361233"/>
    </source>
</evidence>
<evidence type="ECO:0000256" key="1">
    <source>
        <dbReference type="ARBA" id="ARBA00004651"/>
    </source>
</evidence>
<dbReference type="RefSeq" id="XP_044319192.1">
    <property type="nucleotide sequence ID" value="XM_044463257.1"/>
</dbReference>
<feature type="transmembrane region" description="Helical" evidence="8">
    <location>
        <begin position="89"/>
        <end position="116"/>
    </location>
</feature>
<dbReference type="PANTHER" id="PTHR32021">
    <property type="entry name" value="CASP-LIKE PROTEIN 5B3"/>
    <property type="match status" value="1"/>
</dbReference>
<comment type="subunit">
    <text evidence="3 8">Homodimer and heterodimers.</text>
</comment>
<evidence type="ECO:0000256" key="4">
    <source>
        <dbReference type="ARBA" id="ARBA00022475"/>
    </source>
</evidence>
<dbReference type="Gramene" id="TraesKAR2B01G0047080.1">
    <property type="protein sequence ID" value="cds.TraesKAR2B01G0047080.1"/>
    <property type="gene ID" value="TraesKAR2B01G0047080"/>
</dbReference>
<proteinExistence type="inferred from homology"/>
<comment type="similarity">
    <text evidence="2 8">Belongs to the Casparian strip membrane proteins (CASP) family.</text>
</comment>
<dbReference type="Gramene" id="TraesCAD_scaffold_025519_01G000200.1">
    <property type="protein sequence ID" value="TraesCAD_scaffold_025519_01G000200.1"/>
    <property type="gene ID" value="TraesCAD_scaffold_025519_01G000200"/>
</dbReference>
<feature type="transmembrane region" description="Helical" evidence="8">
    <location>
        <begin position="174"/>
        <end position="195"/>
    </location>
</feature>
<dbReference type="Gramene" id="TraesWEE_scaffold_059516_01G000200.1">
    <property type="protein sequence ID" value="TraesWEE_scaffold_059516_01G000200.1"/>
    <property type="gene ID" value="TraesWEE_scaffold_059516_01G000200"/>
</dbReference>
<evidence type="ECO:0000256" key="5">
    <source>
        <dbReference type="ARBA" id="ARBA00022692"/>
    </source>
</evidence>
<dbReference type="InterPro" id="IPR045009">
    <property type="entry name" value="CASPL-5"/>
</dbReference>
<dbReference type="Gramene" id="TraesCS2B03G0202900.1">
    <property type="protein sequence ID" value="TraesCS2B03G0202900.1.CDS"/>
    <property type="gene ID" value="TraesCS2B03G0202900"/>
</dbReference>
<sequence>MPRLYSHPVVHPHPVVVAAPPAQWQAAAPAAEAAQGDGANGDGNAPPGVIMRNRGKRCRPGMRLAQAAFAAAAVAAMASTHGFASVTAFRYLVVAATVQCLWSLVVAIVDLYALLFKRSFRNARAFSMLALGDWVTGVMIFSAACGSAGITVLLDNDLRSCLGNHCPSFMTATAMAFLCWFVRVPSGIASLWWAVYEIQRS</sequence>
<dbReference type="OMA" id="AHNHCAQ"/>
<feature type="transmembrane region" description="Helical" evidence="8">
    <location>
        <begin position="128"/>
        <end position="154"/>
    </location>
</feature>
<keyword evidence="4 8" id="KW-1003">Cell membrane</keyword>
<name>A0A3B6C1P4_WHEAT</name>
<dbReference type="Pfam" id="PF04535">
    <property type="entry name" value="CASP_dom"/>
    <property type="match status" value="1"/>
</dbReference>
<dbReference type="PANTHER" id="PTHR32021:SF22">
    <property type="entry name" value="CASP-LIKE PROTEIN"/>
    <property type="match status" value="1"/>
</dbReference>
<accession>A0A3B6C1P4</accession>
<gene>
    <name evidence="10" type="primary">LOC123040402</name>
</gene>
<feature type="transmembrane region" description="Helical" evidence="8">
    <location>
        <begin position="64"/>
        <end position="83"/>
    </location>
</feature>
<dbReference type="Gramene" id="TraesNOR2B03G00858690.1">
    <property type="protein sequence ID" value="TraesNOR2B03G00858690.1"/>
    <property type="gene ID" value="TraesNOR2B03G00858690"/>
</dbReference>
<dbReference type="Gramene" id="TraesMAC2B03G00845570.1">
    <property type="protein sequence ID" value="TraesMAC2B03G00845570.1"/>
    <property type="gene ID" value="TraesMAC2B03G00845570"/>
</dbReference>
<dbReference type="Proteomes" id="UP000019116">
    <property type="component" value="Chromosome 2B"/>
</dbReference>
<dbReference type="InterPro" id="IPR006702">
    <property type="entry name" value="CASP_dom"/>
</dbReference>
<organism evidence="10">
    <name type="scientific">Triticum aestivum</name>
    <name type="common">Wheat</name>
    <dbReference type="NCBI Taxonomy" id="4565"/>
    <lineage>
        <taxon>Eukaryota</taxon>
        <taxon>Viridiplantae</taxon>
        <taxon>Streptophyta</taxon>
        <taxon>Embryophyta</taxon>
        <taxon>Tracheophyta</taxon>
        <taxon>Spermatophyta</taxon>
        <taxon>Magnoliopsida</taxon>
        <taxon>Liliopsida</taxon>
        <taxon>Poales</taxon>
        <taxon>Poaceae</taxon>
        <taxon>BOP clade</taxon>
        <taxon>Pooideae</taxon>
        <taxon>Triticodae</taxon>
        <taxon>Triticeae</taxon>
        <taxon>Triticinae</taxon>
        <taxon>Triticum</taxon>
    </lineage>
</organism>
<evidence type="ECO:0000313" key="11">
    <source>
        <dbReference type="Proteomes" id="UP000019116"/>
    </source>
</evidence>
<evidence type="ECO:0000256" key="7">
    <source>
        <dbReference type="ARBA" id="ARBA00023136"/>
    </source>
</evidence>